<keyword evidence="3" id="KW-0964">Secreted</keyword>
<dbReference type="GO" id="GO:0016020">
    <property type="term" value="C:membrane"/>
    <property type="evidence" value="ECO:0007669"/>
    <property type="project" value="UniProtKB-SubCell"/>
</dbReference>
<dbReference type="PANTHER" id="PTHR48010">
    <property type="entry name" value="OS05G0588300 PROTEIN"/>
    <property type="match status" value="1"/>
</dbReference>
<evidence type="ECO:0000256" key="3">
    <source>
        <dbReference type="ARBA" id="ARBA00022512"/>
    </source>
</evidence>
<evidence type="ECO:0000313" key="12">
    <source>
        <dbReference type="Proteomes" id="UP000237105"/>
    </source>
</evidence>
<sequence length="283" mass="31312">MILHKSLLEMAFKISALVLLHLILHSFLASFSLSDALADDIRCLRAIKDTFEDPFGYLNSSWNFDNKTEGFICKFVGVECWHPEENKVINIHLSDMGLKGNFPRGIRYCTSLTGLDLSNNRLQGTIPSGIGTMLPFVTTLDLSNNELSGEIPKSLANCSYLNLLKLDHNRLTGNLPHELRLLSRIKQFTVASNLLSGQVPDFHRVDITSDSYANNTQLCGGPLGPCLHKPDRSKSDNNSFKTGFGTGFLVSATAVFLSLSMSCLQVKMMAKRMLLSVVGKLNR</sequence>
<organism evidence="11 12">
    <name type="scientific">Parasponia andersonii</name>
    <name type="common">Sponia andersonii</name>
    <dbReference type="NCBI Taxonomy" id="3476"/>
    <lineage>
        <taxon>Eukaryota</taxon>
        <taxon>Viridiplantae</taxon>
        <taxon>Streptophyta</taxon>
        <taxon>Embryophyta</taxon>
        <taxon>Tracheophyta</taxon>
        <taxon>Spermatophyta</taxon>
        <taxon>Magnoliopsida</taxon>
        <taxon>eudicotyledons</taxon>
        <taxon>Gunneridae</taxon>
        <taxon>Pentapetalae</taxon>
        <taxon>rosids</taxon>
        <taxon>fabids</taxon>
        <taxon>Rosales</taxon>
        <taxon>Cannabaceae</taxon>
        <taxon>Parasponia</taxon>
    </lineage>
</organism>
<evidence type="ECO:0000256" key="7">
    <source>
        <dbReference type="ARBA" id="ARBA00023136"/>
    </source>
</evidence>
<dbReference type="Pfam" id="PF13855">
    <property type="entry name" value="LRR_8"/>
    <property type="match status" value="1"/>
</dbReference>
<keyword evidence="3" id="KW-0134">Cell wall</keyword>
<dbReference type="FunFam" id="3.80.10.10:FF:000400">
    <property type="entry name" value="Nuclear pore complex protein NUP107"/>
    <property type="match status" value="1"/>
</dbReference>
<dbReference type="InterPro" id="IPR013210">
    <property type="entry name" value="LRR_N_plant-typ"/>
</dbReference>
<evidence type="ECO:0000256" key="9">
    <source>
        <dbReference type="SAM" id="Phobius"/>
    </source>
</evidence>
<proteinExistence type="inferred from homology"/>
<dbReference type="InterPro" id="IPR050994">
    <property type="entry name" value="At_inactive_RLKs"/>
</dbReference>
<keyword evidence="6" id="KW-0677">Repeat</keyword>
<dbReference type="Proteomes" id="UP000237105">
    <property type="component" value="Unassembled WGS sequence"/>
</dbReference>
<protein>
    <submittedName>
        <fullName evidence="11">LRR domain containing protein</fullName>
    </submittedName>
</protein>
<comment type="similarity">
    <text evidence="8">Belongs to the polygalacturonase-inhibiting protein family.</text>
</comment>
<keyword evidence="4" id="KW-0433">Leucine-rich repeat</keyword>
<evidence type="ECO:0000256" key="6">
    <source>
        <dbReference type="ARBA" id="ARBA00022737"/>
    </source>
</evidence>
<dbReference type="EMBL" id="JXTB01000307">
    <property type="protein sequence ID" value="PON46682.1"/>
    <property type="molecule type" value="Genomic_DNA"/>
</dbReference>
<keyword evidence="9" id="KW-0812">Transmembrane</keyword>
<comment type="subcellular location">
    <subcellularLocation>
        <location evidence="2">Membrane</location>
    </subcellularLocation>
    <subcellularLocation>
        <location evidence="1">Secreted</location>
        <location evidence="1">Cell wall</location>
    </subcellularLocation>
</comment>
<dbReference type="PRINTS" id="PR00019">
    <property type="entry name" value="LEURICHRPT"/>
</dbReference>
<dbReference type="OrthoDB" id="2151624at2759"/>
<accession>A0A2P5BD15</accession>
<evidence type="ECO:0000256" key="4">
    <source>
        <dbReference type="ARBA" id="ARBA00022614"/>
    </source>
</evidence>
<evidence type="ECO:0000256" key="2">
    <source>
        <dbReference type="ARBA" id="ARBA00004370"/>
    </source>
</evidence>
<feature type="transmembrane region" description="Helical" evidence="9">
    <location>
        <begin position="243"/>
        <end position="264"/>
    </location>
</feature>
<dbReference type="InterPro" id="IPR001611">
    <property type="entry name" value="Leu-rich_rpt"/>
</dbReference>
<dbReference type="SUPFAM" id="SSF52058">
    <property type="entry name" value="L domain-like"/>
    <property type="match status" value="1"/>
</dbReference>
<dbReference type="STRING" id="3476.A0A2P5BD15"/>
<evidence type="ECO:0000256" key="8">
    <source>
        <dbReference type="ARBA" id="ARBA00038043"/>
    </source>
</evidence>
<dbReference type="PANTHER" id="PTHR48010:SF55">
    <property type="entry name" value="OS01G0607900 PROTEIN"/>
    <property type="match status" value="1"/>
</dbReference>
<dbReference type="Gene3D" id="3.80.10.10">
    <property type="entry name" value="Ribonuclease Inhibitor"/>
    <property type="match status" value="1"/>
</dbReference>
<evidence type="ECO:0000256" key="5">
    <source>
        <dbReference type="ARBA" id="ARBA00022729"/>
    </source>
</evidence>
<feature type="non-terminal residue" evidence="11">
    <location>
        <position position="283"/>
    </location>
</feature>
<reference evidence="12" key="1">
    <citation type="submission" date="2016-06" db="EMBL/GenBank/DDBJ databases">
        <title>Parallel loss of symbiosis genes in relatives of nitrogen-fixing non-legume Parasponia.</title>
        <authorList>
            <person name="Van Velzen R."/>
            <person name="Holmer R."/>
            <person name="Bu F."/>
            <person name="Rutten L."/>
            <person name="Van Zeijl A."/>
            <person name="Liu W."/>
            <person name="Santuari L."/>
            <person name="Cao Q."/>
            <person name="Sharma T."/>
            <person name="Shen D."/>
            <person name="Roswanjaya Y."/>
            <person name="Wardhani T."/>
            <person name="Kalhor M.S."/>
            <person name="Jansen J."/>
            <person name="Van den Hoogen J."/>
            <person name="Gungor B."/>
            <person name="Hartog M."/>
            <person name="Hontelez J."/>
            <person name="Verver J."/>
            <person name="Yang W.-C."/>
            <person name="Schijlen E."/>
            <person name="Repin R."/>
            <person name="Schilthuizen M."/>
            <person name="Schranz E."/>
            <person name="Heidstra R."/>
            <person name="Miyata K."/>
            <person name="Fedorova E."/>
            <person name="Kohlen W."/>
            <person name="Bisseling T."/>
            <person name="Smit S."/>
            <person name="Geurts R."/>
        </authorList>
    </citation>
    <scope>NUCLEOTIDE SEQUENCE [LARGE SCALE GENOMIC DNA]</scope>
    <source>
        <strain evidence="12">cv. WU1-14</strain>
    </source>
</reference>
<gene>
    <name evidence="11" type="ORF">PanWU01x14_249780</name>
</gene>
<comment type="caution">
    <text evidence="11">The sequence shown here is derived from an EMBL/GenBank/DDBJ whole genome shotgun (WGS) entry which is preliminary data.</text>
</comment>
<name>A0A2P5BD15_PARAD</name>
<dbReference type="InterPro" id="IPR032675">
    <property type="entry name" value="LRR_dom_sf"/>
</dbReference>
<dbReference type="Pfam" id="PF08263">
    <property type="entry name" value="LRRNT_2"/>
    <property type="match status" value="1"/>
</dbReference>
<keyword evidence="9" id="KW-1133">Transmembrane helix</keyword>
<evidence type="ECO:0000256" key="1">
    <source>
        <dbReference type="ARBA" id="ARBA00004191"/>
    </source>
</evidence>
<evidence type="ECO:0000259" key="10">
    <source>
        <dbReference type="Pfam" id="PF08263"/>
    </source>
</evidence>
<keyword evidence="7 9" id="KW-0472">Membrane</keyword>
<keyword evidence="5" id="KW-0732">Signal</keyword>
<evidence type="ECO:0000313" key="11">
    <source>
        <dbReference type="EMBL" id="PON46682.1"/>
    </source>
</evidence>
<dbReference type="AlphaFoldDB" id="A0A2P5BD15"/>
<feature type="domain" description="Leucine-rich repeat-containing N-terminal plant-type" evidence="10">
    <location>
        <begin position="38"/>
        <end position="81"/>
    </location>
</feature>
<keyword evidence="12" id="KW-1185">Reference proteome</keyword>